<protein>
    <submittedName>
        <fullName evidence="2">Glycoside hydrolase family 172 protein</fullName>
    </submittedName>
</protein>
<keyword evidence="2" id="KW-0378">Hydrolase</keyword>
<organism evidence="2 3">
    <name type="scientific">Luteolibacter soli</name>
    <dbReference type="NCBI Taxonomy" id="3135280"/>
    <lineage>
        <taxon>Bacteria</taxon>
        <taxon>Pseudomonadati</taxon>
        <taxon>Verrucomicrobiota</taxon>
        <taxon>Verrucomicrobiia</taxon>
        <taxon>Verrucomicrobiales</taxon>
        <taxon>Verrucomicrobiaceae</taxon>
        <taxon>Luteolibacter</taxon>
    </lineage>
</organism>
<dbReference type="RefSeq" id="WP_341402324.1">
    <property type="nucleotide sequence ID" value="NZ_JBBUKT010000001.1"/>
</dbReference>
<dbReference type="Gene3D" id="2.60.120.1390">
    <property type="match status" value="1"/>
</dbReference>
<evidence type="ECO:0000313" key="3">
    <source>
        <dbReference type="Proteomes" id="UP001371305"/>
    </source>
</evidence>
<gene>
    <name evidence="2" type="ORF">WKV53_00605</name>
</gene>
<proteinExistence type="predicted"/>
<feature type="signal peptide" evidence="1">
    <location>
        <begin position="1"/>
        <end position="23"/>
    </location>
</feature>
<keyword evidence="3" id="KW-1185">Reference proteome</keyword>
<name>A0ABU9AMQ6_9BACT</name>
<evidence type="ECO:0000313" key="2">
    <source>
        <dbReference type="EMBL" id="MEK7948970.1"/>
    </source>
</evidence>
<accession>A0ABU9AMQ6</accession>
<dbReference type="EMBL" id="JBBUKT010000001">
    <property type="protein sequence ID" value="MEK7948970.1"/>
    <property type="molecule type" value="Genomic_DNA"/>
</dbReference>
<reference evidence="2 3" key="1">
    <citation type="submission" date="2024-04" db="EMBL/GenBank/DDBJ databases">
        <title>Luteolibacter sp. isolated from soil.</title>
        <authorList>
            <person name="An J."/>
        </authorList>
    </citation>
    <scope>NUCLEOTIDE SEQUENCE [LARGE SCALE GENOMIC DNA]</scope>
    <source>
        <strain evidence="2 3">Y139</strain>
    </source>
</reference>
<dbReference type="InterPro" id="IPR021345">
    <property type="entry name" value="DUF2961"/>
</dbReference>
<keyword evidence="1" id="KW-0732">Signal</keyword>
<comment type="caution">
    <text evidence="2">The sequence shown here is derived from an EMBL/GenBank/DDBJ whole genome shotgun (WGS) entry which is preliminary data.</text>
</comment>
<dbReference type="Proteomes" id="UP001371305">
    <property type="component" value="Unassembled WGS sequence"/>
</dbReference>
<dbReference type="GO" id="GO:0016787">
    <property type="term" value="F:hydrolase activity"/>
    <property type="evidence" value="ECO:0007669"/>
    <property type="project" value="UniProtKB-KW"/>
</dbReference>
<evidence type="ECO:0000256" key="1">
    <source>
        <dbReference type="SAM" id="SignalP"/>
    </source>
</evidence>
<sequence>MKHLLLTSIMAAFALSPCKTASAQGDLYRITGGSSRTVTNFHQISIPKGGDHVLADLKGPGKVTYFYITDDTAGRWYPGLVLKIYWDDSKEPSIQLPLADFFGAIGSRSVDYTSLPMQINHACFMCYLPMPHSKGAKFVLSNDGDRDYVQKVAYGIDREEDPSYAQEKSRLHCEWHRSNPVSNGLHVMMEARGRGQYIGSYLQAVSRIHDVWFGEGDTIFHLDGKTFAHTPGTEDEYGSCWEKPDWKTFASPYCGHPLNEIGVNRMYRWYVANPVRFQQGLKVEIQNQHDNVNATKPDEADDYTSVAFWYQEGPQKVAALPSFQERTRASFAKP</sequence>
<feature type="chain" id="PRO_5046276799" evidence="1">
    <location>
        <begin position="24"/>
        <end position="334"/>
    </location>
</feature>
<dbReference type="Pfam" id="PF11175">
    <property type="entry name" value="DUF2961"/>
    <property type="match status" value="1"/>
</dbReference>